<dbReference type="STRING" id="983506.L8WDQ1"/>
<comment type="similarity">
    <text evidence="1 5 6">Belongs to the peptidase S8 family.</text>
</comment>
<dbReference type="HOGENOM" id="CLU_434891_0_0_1"/>
<comment type="caution">
    <text evidence="8">The sequence shown here is derived from an EMBL/GenBank/DDBJ whole genome shotgun (WGS) entry which is preliminary data.</text>
</comment>
<dbReference type="PROSITE" id="PS00138">
    <property type="entry name" value="SUBTILASE_SER"/>
    <property type="match status" value="1"/>
</dbReference>
<dbReference type="PANTHER" id="PTHR43806:SF11">
    <property type="entry name" value="CEREVISIN-RELATED"/>
    <property type="match status" value="1"/>
</dbReference>
<dbReference type="InterPro" id="IPR023827">
    <property type="entry name" value="Peptidase_S8_Asp-AS"/>
</dbReference>
<dbReference type="CDD" id="cd04077">
    <property type="entry name" value="Peptidases_S8_PCSK9_ProteinaseK_like"/>
    <property type="match status" value="1"/>
</dbReference>
<dbReference type="InterPro" id="IPR050131">
    <property type="entry name" value="Peptidase_S8_subtilisin-like"/>
</dbReference>
<feature type="active site" description="Charge relay system" evidence="5">
    <location>
        <position position="415"/>
    </location>
</feature>
<dbReference type="PANTHER" id="PTHR43806">
    <property type="entry name" value="PEPTIDASE S8"/>
    <property type="match status" value="1"/>
</dbReference>
<dbReference type="Pfam" id="PF00082">
    <property type="entry name" value="Peptidase_S8"/>
    <property type="match status" value="1"/>
</dbReference>
<evidence type="ECO:0000313" key="8">
    <source>
        <dbReference type="EMBL" id="ELU36286.1"/>
    </source>
</evidence>
<evidence type="ECO:0000256" key="4">
    <source>
        <dbReference type="ARBA" id="ARBA00022825"/>
    </source>
</evidence>
<evidence type="ECO:0000256" key="1">
    <source>
        <dbReference type="ARBA" id="ARBA00011073"/>
    </source>
</evidence>
<name>L8WDQ1_THACA</name>
<keyword evidence="3 5" id="KW-0378">Hydrolase</keyword>
<protein>
    <submittedName>
        <fullName evidence="8">Subtilase family domain-containing protein</fullName>
    </submittedName>
</protein>
<evidence type="ECO:0000256" key="3">
    <source>
        <dbReference type="ARBA" id="ARBA00022801"/>
    </source>
</evidence>
<dbReference type="InterPro" id="IPR023828">
    <property type="entry name" value="Peptidase_S8_Ser-AS"/>
</dbReference>
<feature type="active site" description="Charge relay system" evidence="5">
    <location>
        <position position="384"/>
    </location>
</feature>
<feature type="domain" description="Peptidase S8/S53" evidence="7">
    <location>
        <begin position="378"/>
        <end position="607"/>
    </location>
</feature>
<sequence length="629" mass="68624">MHTGTRETLELALADKDDQVDWIIVRNPEKYFSGVSPSVVVEHVRSVRSEQADPLKFEYSRTFLEFGVEALVAGVEITPGRESKDCWAVPSWEIIDTAAPHAINNHNSPHNIDSIFMKNPPAMPLEDGYYKILNNQWRMFLEYNQYTHRLSTVKVEECGDIVTLGNNEWSLKTRNKFMGPLVIPGRNVSCVSGNDQTYGWMIKSPKPDRYQYASPAFVQYNELVWFVHPSEFSFPGLVTLARGVLEGLSSFELVPMSAWNQDSPGIPRPLHLSERRSVKDSYLVLLKKQCNLDHHITWVRALGTKYSDNDTICRIGYQLDISATSRWDGDLNDAPSENTTWGLERISKIEPLDEAADVTALTYTYCCPSPPAINPTDVDVYVLDSGVLTTHQEFQGRAHNALNLTNEAAGDHYGHGTHAAGIIAGQSFGVAKEARVISVKVGHHDRILATLAATVAGIQWVCQQARASGRASIISMGISFPASKPLDQAVLNVVADGLHFVASAGNQSSNAGRYSPGRALGAITVGASTIGDSLAGFSNYGPSVTIYAPGESIVSAGVLEPGARGCMSGTSVAAPYVAGALAQIIRCEGNMTPAEMRARLLRAARSNALNPVRRDTFDQHSKRESTGCC</sequence>
<evidence type="ECO:0000256" key="6">
    <source>
        <dbReference type="RuleBase" id="RU003355"/>
    </source>
</evidence>
<dbReference type="EMBL" id="AFRT01003775">
    <property type="protein sequence ID" value="ELU36286.1"/>
    <property type="molecule type" value="Genomic_DNA"/>
</dbReference>
<accession>L8WDQ1</accession>
<dbReference type="Gene3D" id="3.40.50.200">
    <property type="entry name" value="Peptidase S8/S53 domain"/>
    <property type="match status" value="1"/>
</dbReference>
<evidence type="ECO:0000256" key="5">
    <source>
        <dbReference type="PROSITE-ProRule" id="PRU01240"/>
    </source>
</evidence>
<dbReference type="InterPro" id="IPR015500">
    <property type="entry name" value="Peptidase_S8_subtilisin-rel"/>
</dbReference>
<keyword evidence="4 5" id="KW-0720">Serine protease</keyword>
<dbReference type="PROSITE" id="PS51892">
    <property type="entry name" value="SUBTILASE"/>
    <property type="match status" value="1"/>
</dbReference>
<dbReference type="PRINTS" id="PR00723">
    <property type="entry name" value="SUBTILISIN"/>
</dbReference>
<dbReference type="GO" id="GO:0004252">
    <property type="term" value="F:serine-type endopeptidase activity"/>
    <property type="evidence" value="ECO:0007669"/>
    <property type="project" value="UniProtKB-UniRule"/>
</dbReference>
<evidence type="ECO:0000313" key="9">
    <source>
        <dbReference type="Proteomes" id="UP000011668"/>
    </source>
</evidence>
<organism evidence="8 9">
    <name type="scientific">Thanatephorus cucumeris (strain AG1-IA)</name>
    <name type="common">Rice sheath blight fungus</name>
    <name type="synonym">Rhizoctonia solani</name>
    <dbReference type="NCBI Taxonomy" id="983506"/>
    <lineage>
        <taxon>Eukaryota</taxon>
        <taxon>Fungi</taxon>
        <taxon>Dikarya</taxon>
        <taxon>Basidiomycota</taxon>
        <taxon>Agaricomycotina</taxon>
        <taxon>Agaricomycetes</taxon>
        <taxon>Cantharellales</taxon>
        <taxon>Ceratobasidiaceae</taxon>
        <taxon>Rhizoctonia</taxon>
        <taxon>Rhizoctonia solani AG-1</taxon>
    </lineage>
</organism>
<dbReference type="InterPro" id="IPR000209">
    <property type="entry name" value="Peptidase_S8/S53_dom"/>
</dbReference>
<gene>
    <name evidence="8" type="ORF">AG1IA_09684</name>
</gene>
<feature type="active site" description="Charge relay system" evidence="5">
    <location>
        <position position="571"/>
    </location>
</feature>
<dbReference type="AlphaFoldDB" id="L8WDQ1"/>
<dbReference type="Proteomes" id="UP000011668">
    <property type="component" value="Unassembled WGS sequence"/>
</dbReference>
<dbReference type="OrthoDB" id="19448at2759"/>
<proteinExistence type="inferred from homology"/>
<dbReference type="SUPFAM" id="SSF52743">
    <property type="entry name" value="Subtilisin-like"/>
    <property type="match status" value="1"/>
</dbReference>
<dbReference type="InterPro" id="IPR036852">
    <property type="entry name" value="Peptidase_S8/S53_dom_sf"/>
</dbReference>
<dbReference type="PROSITE" id="PS00136">
    <property type="entry name" value="SUBTILASE_ASP"/>
    <property type="match status" value="1"/>
</dbReference>
<evidence type="ECO:0000256" key="2">
    <source>
        <dbReference type="ARBA" id="ARBA00022670"/>
    </source>
</evidence>
<dbReference type="GO" id="GO:0006508">
    <property type="term" value="P:proteolysis"/>
    <property type="evidence" value="ECO:0007669"/>
    <property type="project" value="UniProtKB-KW"/>
</dbReference>
<evidence type="ECO:0000259" key="7">
    <source>
        <dbReference type="Pfam" id="PF00082"/>
    </source>
</evidence>
<reference evidence="8 9" key="1">
    <citation type="journal article" date="2013" name="Nat. Commun.">
        <title>The evolution and pathogenic mechanisms of the rice sheath blight pathogen.</title>
        <authorList>
            <person name="Zheng A."/>
            <person name="Lin R."/>
            <person name="Xu L."/>
            <person name="Qin P."/>
            <person name="Tang C."/>
            <person name="Ai P."/>
            <person name="Zhang D."/>
            <person name="Liu Y."/>
            <person name="Sun Z."/>
            <person name="Feng H."/>
            <person name="Wang Y."/>
            <person name="Chen Y."/>
            <person name="Liang X."/>
            <person name="Fu R."/>
            <person name="Li Q."/>
            <person name="Zhang J."/>
            <person name="Yu X."/>
            <person name="Xie Z."/>
            <person name="Ding L."/>
            <person name="Guan P."/>
            <person name="Tang J."/>
            <person name="Liang Y."/>
            <person name="Wang S."/>
            <person name="Deng Q."/>
            <person name="Li S."/>
            <person name="Zhu J."/>
            <person name="Wang L."/>
            <person name="Liu H."/>
            <person name="Li P."/>
        </authorList>
    </citation>
    <scope>NUCLEOTIDE SEQUENCE [LARGE SCALE GENOMIC DNA]</scope>
    <source>
        <strain evidence="9">AG-1 IA</strain>
    </source>
</reference>
<dbReference type="InterPro" id="IPR034193">
    <property type="entry name" value="PCSK9_ProteinaseK-like"/>
</dbReference>
<keyword evidence="2 5" id="KW-0645">Protease</keyword>
<dbReference type="GO" id="GO:0005615">
    <property type="term" value="C:extracellular space"/>
    <property type="evidence" value="ECO:0007669"/>
    <property type="project" value="TreeGrafter"/>
</dbReference>
<keyword evidence="9" id="KW-1185">Reference proteome</keyword>